<keyword evidence="2 4" id="KW-0808">Transferase</keyword>
<comment type="caution">
    <text evidence="4">The sequence shown here is derived from an EMBL/GenBank/DDBJ whole genome shotgun (WGS) entry which is preliminary data.</text>
</comment>
<name>A0AAW9QXV0_9CHRO</name>
<accession>A0AAW9QXV0</accession>
<gene>
    <name evidence="4" type="ORF">V0288_22955</name>
</gene>
<dbReference type="AlphaFoldDB" id="A0AAW9QXV0"/>
<keyword evidence="1 4" id="KW-0489">Methyltransferase</keyword>
<dbReference type="RefSeq" id="WP_332867477.1">
    <property type="nucleotide sequence ID" value="NZ_JBAFSM010000069.1"/>
</dbReference>
<dbReference type="PANTHER" id="PTHR43861">
    <property type="entry name" value="TRANS-ACONITATE 2-METHYLTRANSFERASE-RELATED"/>
    <property type="match status" value="1"/>
</dbReference>
<evidence type="ECO:0000313" key="5">
    <source>
        <dbReference type="Proteomes" id="UP001328733"/>
    </source>
</evidence>
<keyword evidence="5" id="KW-1185">Reference proteome</keyword>
<sequence>MENQWNTSLYDREHGFVAEYGRSLLEILAARRGETILDLGCGTGHLTAEIANKEAKVIGIDASGEMIGTARRNYPDLCFEVADARDFIVEEPVDAVFSNATLHWIVEPDRAIDRVYRALKPEGRFVAEFGGKGNVGSIVDAVKEILEKKGYSLAFPWYFPSIGEYAGRLEARGFEVMGARLFDRPTPLENGKEGLKNWLRMFANGWLSPLSIEERERVMEEVEIILKPKLFRGDGWSADYRRLQIIARREDREVS</sequence>
<evidence type="ECO:0000256" key="2">
    <source>
        <dbReference type="ARBA" id="ARBA00022679"/>
    </source>
</evidence>
<reference evidence="4 5" key="1">
    <citation type="submission" date="2024-01" db="EMBL/GenBank/DDBJ databases">
        <title>Genomic insights into the taxonomy and metabolism of the cyanobacterium Pannus brasiliensis CCIBt3594.</title>
        <authorList>
            <person name="Machado M."/>
            <person name="Botero N.B."/>
            <person name="Andreote A.P.D."/>
            <person name="Feitosa A.M.T."/>
            <person name="Popin R."/>
            <person name="Sivonen K."/>
            <person name="Fiore M.F."/>
        </authorList>
    </citation>
    <scope>NUCLEOTIDE SEQUENCE [LARGE SCALE GENOMIC DNA]</scope>
    <source>
        <strain evidence="4 5">CCIBt3594</strain>
    </source>
</reference>
<dbReference type="InterPro" id="IPR029063">
    <property type="entry name" value="SAM-dependent_MTases_sf"/>
</dbReference>
<dbReference type="Gene3D" id="3.40.50.150">
    <property type="entry name" value="Vaccinia Virus protein VP39"/>
    <property type="match status" value="1"/>
</dbReference>
<dbReference type="SUPFAM" id="SSF53335">
    <property type="entry name" value="S-adenosyl-L-methionine-dependent methyltransferases"/>
    <property type="match status" value="1"/>
</dbReference>
<proteinExistence type="predicted"/>
<dbReference type="Proteomes" id="UP001328733">
    <property type="component" value="Unassembled WGS sequence"/>
</dbReference>
<dbReference type="CDD" id="cd02440">
    <property type="entry name" value="AdoMet_MTases"/>
    <property type="match status" value="1"/>
</dbReference>
<evidence type="ECO:0000256" key="1">
    <source>
        <dbReference type="ARBA" id="ARBA00022603"/>
    </source>
</evidence>
<dbReference type="Pfam" id="PF13649">
    <property type="entry name" value="Methyltransf_25"/>
    <property type="match status" value="1"/>
</dbReference>
<dbReference type="InterPro" id="IPR041698">
    <property type="entry name" value="Methyltransf_25"/>
</dbReference>
<protein>
    <submittedName>
        <fullName evidence="4">Class I SAM-dependent methyltransferase</fullName>
        <ecNumber evidence="4">2.1.1.-</ecNumber>
    </submittedName>
</protein>
<evidence type="ECO:0000259" key="3">
    <source>
        <dbReference type="Pfam" id="PF13649"/>
    </source>
</evidence>
<evidence type="ECO:0000313" key="4">
    <source>
        <dbReference type="EMBL" id="MEG3440006.1"/>
    </source>
</evidence>
<feature type="domain" description="Methyltransferase" evidence="3">
    <location>
        <begin position="36"/>
        <end position="123"/>
    </location>
</feature>
<dbReference type="PANTHER" id="PTHR43861:SF1">
    <property type="entry name" value="TRANS-ACONITATE 2-METHYLTRANSFERASE"/>
    <property type="match status" value="1"/>
</dbReference>
<dbReference type="EMBL" id="JBAFSM010000069">
    <property type="protein sequence ID" value="MEG3440006.1"/>
    <property type="molecule type" value="Genomic_DNA"/>
</dbReference>
<dbReference type="GO" id="GO:0008168">
    <property type="term" value="F:methyltransferase activity"/>
    <property type="evidence" value="ECO:0007669"/>
    <property type="project" value="UniProtKB-KW"/>
</dbReference>
<dbReference type="GO" id="GO:0032259">
    <property type="term" value="P:methylation"/>
    <property type="evidence" value="ECO:0007669"/>
    <property type="project" value="UniProtKB-KW"/>
</dbReference>
<dbReference type="EC" id="2.1.1.-" evidence="4"/>
<organism evidence="4 5">
    <name type="scientific">Pannus brasiliensis CCIBt3594</name>
    <dbReference type="NCBI Taxonomy" id="1427578"/>
    <lineage>
        <taxon>Bacteria</taxon>
        <taxon>Bacillati</taxon>
        <taxon>Cyanobacteriota</taxon>
        <taxon>Cyanophyceae</taxon>
        <taxon>Oscillatoriophycideae</taxon>
        <taxon>Chroococcales</taxon>
        <taxon>Microcystaceae</taxon>
        <taxon>Pannus</taxon>
    </lineage>
</organism>